<organism evidence="9 10">
    <name type="scientific">Vanrija pseudolonga</name>
    <dbReference type="NCBI Taxonomy" id="143232"/>
    <lineage>
        <taxon>Eukaryota</taxon>
        <taxon>Fungi</taxon>
        <taxon>Dikarya</taxon>
        <taxon>Basidiomycota</taxon>
        <taxon>Agaricomycotina</taxon>
        <taxon>Tremellomycetes</taxon>
        <taxon>Trichosporonales</taxon>
        <taxon>Trichosporonaceae</taxon>
        <taxon>Vanrija</taxon>
    </lineage>
</organism>
<feature type="compositionally biased region" description="Low complexity" evidence="6">
    <location>
        <begin position="1938"/>
        <end position="1959"/>
    </location>
</feature>
<dbReference type="PROSITE" id="PS50186">
    <property type="entry name" value="DEP"/>
    <property type="match status" value="1"/>
</dbReference>
<keyword evidence="5" id="KW-0234">DNA repair</keyword>
<dbReference type="Pfam" id="PF12460">
    <property type="entry name" value="MMS19_C"/>
    <property type="match status" value="1"/>
</dbReference>
<feature type="region of interest" description="Disordered" evidence="6">
    <location>
        <begin position="1893"/>
        <end position="2052"/>
    </location>
</feature>
<protein>
    <recommendedName>
        <fullName evidence="5">MMS19 nucleotide excision repair protein</fullName>
    </recommendedName>
</protein>
<dbReference type="InterPro" id="IPR008936">
    <property type="entry name" value="Rho_GTPase_activation_prot"/>
</dbReference>
<evidence type="ECO:0000256" key="2">
    <source>
        <dbReference type="ARBA" id="ARBA00009340"/>
    </source>
</evidence>
<dbReference type="RefSeq" id="XP_062623687.1">
    <property type="nucleotide sequence ID" value="XM_062767703.1"/>
</dbReference>
<dbReference type="Pfam" id="PF00620">
    <property type="entry name" value="RhoGAP"/>
    <property type="match status" value="1"/>
</dbReference>
<evidence type="ECO:0000256" key="4">
    <source>
        <dbReference type="ARBA" id="ARBA00023242"/>
    </source>
</evidence>
<keyword evidence="4 5" id="KW-0539">Nucleus</keyword>
<comment type="similarity">
    <text evidence="2 5">Belongs to the MET18/MMS19 family.</text>
</comment>
<dbReference type="InterPro" id="IPR024687">
    <property type="entry name" value="MMS19_C"/>
</dbReference>
<feature type="compositionally biased region" description="Polar residues" evidence="6">
    <location>
        <begin position="2034"/>
        <end position="2045"/>
    </location>
</feature>
<proteinExistence type="inferred from homology"/>
<evidence type="ECO:0000259" key="8">
    <source>
        <dbReference type="PROSITE" id="PS50238"/>
    </source>
</evidence>
<dbReference type="InterPro" id="IPR000198">
    <property type="entry name" value="RhoGAP_dom"/>
</dbReference>
<dbReference type="EMBL" id="CP086714">
    <property type="protein sequence ID" value="WOO77655.1"/>
    <property type="molecule type" value="Genomic_DNA"/>
</dbReference>
<dbReference type="SMART" id="SM00324">
    <property type="entry name" value="RhoGAP"/>
    <property type="match status" value="1"/>
</dbReference>
<evidence type="ECO:0000256" key="6">
    <source>
        <dbReference type="SAM" id="MobiDB-lite"/>
    </source>
</evidence>
<evidence type="ECO:0000256" key="5">
    <source>
        <dbReference type="RuleBase" id="RU367072"/>
    </source>
</evidence>
<dbReference type="PROSITE" id="PS50238">
    <property type="entry name" value="RHOGAP"/>
    <property type="match status" value="1"/>
</dbReference>
<dbReference type="GO" id="GO:0005634">
    <property type="term" value="C:nucleus"/>
    <property type="evidence" value="ECO:0007669"/>
    <property type="project" value="UniProtKB-SubCell"/>
</dbReference>
<feature type="region of interest" description="Disordered" evidence="6">
    <location>
        <begin position="1198"/>
        <end position="1343"/>
    </location>
</feature>
<dbReference type="GO" id="GO:0016226">
    <property type="term" value="P:iron-sulfur cluster assembly"/>
    <property type="evidence" value="ECO:0007669"/>
    <property type="project" value="UniProtKB-UniRule"/>
</dbReference>
<accession>A0AAF1BHJ4</accession>
<dbReference type="GO" id="GO:0035556">
    <property type="term" value="P:intracellular signal transduction"/>
    <property type="evidence" value="ECO:0007669"/>
    <property type="project" value="InterPro"/>
</dbReference>
<dbReference type="SUPFAM" id="SSF103657">
    <property type="entry name" value="BAR/IMD domain-like"/>
    <property type="match status" value="2"/>
</dbReference>
<dbReference type="SUPFAM" id="SSF46785">
    <property type="entry name" value="Winged helix' DNA-binding domain"/>
    <property type="match status" value="1"/>
</dbReference>
<dbReference type="SUPFAM" id="SSF48371">
    <property type="entry name" value="ARM repeat"/>
    <property type="match status" value="2"/>
</dbReference>
<evidence type="ECO:0000256" key="1">
    <source>
        <dbReference type="ARBA" id="ARBA00004123"/>
    </source>
</evidence>
<dbReference type="InterPro" id="IPR036390">
    <property type="entry name" value="WH_DNA-bd_sf"/>
</dbReference>
<keyword evidence="5" id="KW-0227">DNA damage</keyword>
<dbReference type="Pfam" id="PF14500">
    <property type="entry name" value="MMS19_N"/>
    <property type="match status" value="1"/>
</dbReference>
<evidence type="ECO:0000259" key="7">
    <source>
        <dbReference type="PROSITE" id="PS50186"/>
    </source>
</evidence>
<dbReference type="InterPro" id="IPR011989">
    <property type="entry name" value="ARM-like"/>
</dbReference>
<dbReference type="Gene3D" id="1.10.555.10">
    <property type="entry name" value="Rho GTPase activation protein"/>
    <property type="match status" value="1"/>
</dbReference>
<sequence>MDVARLVRTHVTSSDLDPSGELVDCINAGNAQLLDVVKALGEFLTSTEDDVRLKGLTFLSNLIKKVNPGKINRPAARTLTNFYLAKLDDFDSLPPTLDALLVLSKLATFDDDTAVEVYREIVENVNMKAYTQSVRHQVYLLFDSFLTHHREALKKMGPDFIASFAKMVDGEKDPRNLMLLFQLDRVILLEFDVKAQIDDIFDITFCYFPITFRPPPNDPYGITADDLKLALRACMAASPYFAKAAIPLFLEKFVTAAGPTLRDLLLTMAACFPVYGKDAVGERGEELWEVLKTEVFYSSSSSIESAALQALESLIRTLYPTATDTPAGLAQTIIKQCLEGLKEPEKNQAAGSAKSLAAFIRASPSAGPFAYSQALPQLFRQFNNPALPSQRVPLLSSITTLLMAAKSVYAAPGAERRQEQERSLEPFREPLFDVLREGLRTDGLKTAAVRGSVSLAEIPGFWGRQEVEEIVQLMNDLLVNDHDEEIQRAVLDGLKTIAEKHADVVQSVTLPLLFHTLPEQAPAENDFEGRDKYRSILSSLSELCVLPSLFETLVVRITTKLDLLSSAGADAEQTPSERETTVAYAWDLLNTLRSVLDQKLAAKHVDVARHYAQIVPRLFGLVVSAALPRADRHVPLFRDHRLLVVVASIAEALFWEQPEEKQSKIFETAHSAFESGDLTGVVFDAASAKTAAPRSPFRPDATSPEQDLIVLYTALVRGLKPKTPLPFLSAPDLLTSKIQWAVHVARDEFQLRTALDLITAYVNKRVGDFGDALGPILERICMVDIQDTAQPFEIRRRGLLVYLHIAKALALLRNELAYAAVDRVIEILVLSNLDPVFVDEAARGFAVLADAGKPKGKGRPNHLVVKLLHAQKLWSFVLPKLIEGEKEAEGAKRLVYLVAFASLLPLVPSTVLLSNLPTLLPLLLRSLSLPNPAQRANVITTLTSILETANSSTATDTLLHEQAEAIVDGFLKSALREDGVETSGAVRSAALLGLGVFPDSIRYETLRGAKARVVRSLGLALDDPLRAVRREAVDTRAKWYRQQTVTMAPVTLPPSFYNSFWSPDYRTGLDVLFGQLESGVIENSDIAAFIESQARAHHNLAAALLEPPLNANRQSTSSLQHTLLSLKGASSARGEAHRALALELQEHVLLPFNGWRARHEGRIEDARDEFLAKGGVVSTWEKEVQRLMGLRQAYAAKSRAADDSEDEAKFAGAAATQLAPPDSYTASPPPKHSPLKRSGTVADRITEKLRAAHIRNGSVTDDKDLPPAPGGGAGAEPASPSPLARLRPVDPVADTDSPSSPKEDAFIPPTDPDGLPLLSAEFVPPVPGKDGESPLSPRRDPREQPLLLSGLSLTAKGLGQLLGKFDHYLNTHPAPGTLVDNDLPTTRQALASRQHSTIIGTYEKTFTGEEVVTWLQNNIEGFGGEWDRCLDAAGELQRMGHFSRTGVGRGFDPSDDTYYTLRLVPDNSSLPNLPTSLTNSVRDLNIQTSSLTSQVTSQVTATTSSAAAHIPTWAKNYLGGIGSANSDDPPYVRLRREAAKADQAYHDGVRETETKRLQMEEKIERGLRLWERWERERLGVVRTVLKHYEDTLAKLPKRLADLQEGTALAVEAYNPEADLKALIEGSRTGPFRPRPHIYESVEGDVPDVNFGIDLRRWAGDGAWKQIVAEPKRAKDAIPDILEGLLVGIKDLGAEVNDDERRKAWIYEVPLEELHALRGAINNSKLSADDITETSKKFNLPIAAGTLKLWLLELNPPVLGWEGWEDAKAIYPSVGADQERDMSSAVTSVLNRLPAPQLFSLNAVVRHLKDLITSTKSEKDDDKTYTTKLALSIGRSLLRPQYETELTIQDRTPSLFLVDLLEHYDTVFPALLEKKKTQQELVLPQRKRTALVDQRISRSRLSESTDPQELLQQQRALQSQRGAEDDVPPVPALPKTEEPATVAEPTPAAEPSAAEATTTPVIAEPTPVVATAGETRPETPPIARKTPSPAARSPAATTEDEPIAGSVGGLKRNTSHETSRLRGPRGARGPRAAPSHQSKGSVSQIAAQFEGSK</sequence>
<feature type="domain" description="Rho-GAP" evidence="8">
    <location>
        <begin position="1664"/>
        <end position="1867"/>
    </location>
</feature>
<feature type="compositionally biased region" description="Low complexity" evidence="6">
    <location>
        <begin position="1982"/>
        <end position="1996"/>
    </location>
</feature>
<keyword evidence="10" id="KW-1185">Reference proteome</keyword>
<comment type="function">
    <text evidence="5">Key component of the cytosolic iron-sulfur protein assembly (CIA) complex, a multiprotein complex that mediates the incorporation of iron-sulfur cluster into apoproteins specifically involved in DNA metabolism and genomic integrity. In the CIA complex, MMS19 acts as an adapter between early-acting CIA components and a subset of cellular target iron-sulfur proteins.</text>
</comment>
<dbReference type="InterPro" id="IPR000591">
    <property type="entry name" value="DEP_dom"/>
</dbReference>
<comment type="subcellular location">
    <subcellularLocation>
        <location evidence="1 5">Nucleus</location>
    </subcellularLocation>
</comment>
<dbReference type="Proteomes" id="UP000827549">
    <property type="component" value="Chromosome 1"/>
</dbReference>
<dbReference type="Gene3D" id="1.25.10.10">
    <property type="entry name" value="Leucine-rich Repeat Variant"/>
    <property type="match status" value="2"/>
</dbReference>
<dbReference type="PANTHER" id="PTHR12891">
    <property type="entry name" value="DNA REPAIR/TRANSCRIPTION PROTEIN MET18/MMS19"/>
    <property type="match status" value="1"/>
</dbReference>
<dbReference type="InterPro" id="IPR039920">
    <property type="entry name" value="MMS19"/>
</dbReference>
<dbReference type="InterPro" id="IPR027267">
    <property type="entry name" value="AH/BAR_dom_sf"/>
</dbReference>
<reference evidence="9" key="1">
    <citation type="submission" date="2023-10" db="EMBL/GenBank/DDBJ databases">
        <authorList>
            <person name="Noh H."/>
        </authorList>
    </citation>
    <scope>NUCLEOTIDE SEQUENCE</scope>
    <source>
        <strain evidence="9">DUCC4014</strain>
    </source>
</reference>
<dbReference type="InterPro" id="IPR016024">
    <property type="entry name" value="ARM-type_fold"/>
</dbReference>
<feature type="compositionally biased region" description="Low complexity" evidence="6">
    <location>
        <begin position="1907"/>
        <end position="1919"/>
    </location>
</feature>
<feature type="compositionally biased region" description="Basic and acidic residues" evidence="6">
    <location>
        <begin position="1329"/>
        <end position="1343"/>
    </location>
</feature>
<evidence type="ECO:0000313" key="10">
    <source>
        <dbReference type="Proteomes" id="UP000827549"/>
    </source>
</evidence>
<evidence type="ECO:0000256" key="3">
    <source>
        <dbReference type="ARBA" id="ARBA00022737"/>
    </source>
</evidence>
<gene>
    <name evidence="9" type="primary">mms19</name>
    <name evidence="9" type="ORF">LOC62_01G001222</name>
</gene>
<feature type="domain" description="DEP" evidence="7">
    <location>
        <begin position="1386"/>
        <end position="1463"/>
    </location>
</feature>
<name>A0AAF1BHJ4_9TREE</name>
<dbReference type="PANTHER" id="PTHR12891:SF0">
    <property type="entry name" value="MMS19 NUCLEOTIDE EXCISION REPAIR PROTEIN HOMOLOG"/>
    <property type="match status" value="1"/>
</dbReference>
<dbReference type="InterPro" id="IPR029240">
    <property type="entry name" value="MMS19_N"/>
</dbReference>
<dbReference type="SUPFAM" id="SSF48350">
    <property type="entry name" value="GTPase activation domain, GAP"/>
    <property type="match status" value="1"/>
</dbReference>
<dbReference type="GO" id="GO:0006281">
    <property type="term" value="P:DNA repair"/>
    <property type="evidence" value="ECO:0007669"/>
    <property type="project" value="UniProtKB-UniRule"/>
</dbReference>
<dbReference type="GO" id="GO:0097361">
    <property type="term" value="C:cytosolic [4Fe-4S] assembly targeting complex"/>
    <property type="evidence" value="ECO:0007669"/>
    <property type="project" value="UniProtKB-UniRule"/>
</dbReference>
<keyword evidence="3" id="KW-0677">Repeat</keyword>
<dbReference type="Gene3D" id="1.20.1270.60">
    <property type="entry name" value="Arfaptin homology (AH) domain/BAR domain"/>
    <property type="match status" value="2"/>
</dbReference>
<dbReference type="GeneID" id="87804479"/>
<dbReference type="GO" id="GO:0051604">
    <property type="term" value="P:protein maturation"/>
    <property type="evidence" value="ECO:0007669"/>
    <property type="project" value="UniProtKB-UniRule"/>
</dbReference>
<evidence type="ECO:0000313" key="9">
    <source>
        <dbReference type="EMBL" id="WOO77655.1"/>
    </source>
</evidence>